<feature type="region of interest" description="Disordered" evidence="1">
    <location>
        <begin position="1241"/>
        <end position="1313"/>
    </location>
</feature>
<dbReference type="InterPro" id="IPR008972">
    <property type="entry name" value="Cupredoxin"/>
</dbReference>
<feature type="region of interest" description="Disordered" evidence="1">
    <location>
        <begin position="253"/>
        <end position="283"/>
    </location>
</feature>
<dbReference type="InterPro" id="IPR025403">
    <property type="entry name" value="TgpA-like_C"/>
</dbReference>
<feature type="compositionally biased region" description="Acidic residues" evidence="1">
    <location>
        <begin position="701"/>
        <end position="710"/>
    </location>
</feature>
<dbReference type="CDD" id="cd13921">
    <property type="entry name" value="Amicyanin"/>
    <property type="match status" value="1"/>
</dbReference>
<feature type="compositionally biased region" description="Acidic residues" evidence="1">
    <location>
        <begin position="480"/>
        <end position="498"/>
    </location>
</feature>
<dbReference type="InterPro" id="IPR018247">
    <property type="entry name" value="EF_Hand_1_Ca_BS"/>
</dbReference>
<dbReference type="Pfam" id="PF13559">
    <property type="entry name" value="DUF4129"/>
    <property type="match status" value="1"/>
</dbReference>
<keyword evidence="2" id="KW-1133">Transmembrane helix</keyword>
<dbReference type="SUPFAM" id="SSF103647">
    <property type="entry name" value="TSP type-3 repeat"/>
    <property type="match status" value="2"/>
</dbReference>
<evidence type="ECO:0000313" key="5">
    <source>
        <dbReference type="EMBL" id="AIF18212.1"/>
    </source>
</evidence>
<feature type="region of interest" description="Disordered" evidence="1">
    <location>
        <begin position="1079"/>
        <end position="1112"/>
    </location>
</feature>
<feature type="compositionally biased region" description="Polar residues" evidence="1">
    <location>
        <begin position="1298"/>
        <end position="1307"/>
    </location>
</feature>
<feature type="region of interest" description="Disordered" evidence="1">
    <location>
        <begin position="699"/>
        <end position="723"/>
    </location>
</feature>
<dbReference type="PANTHER" id="PTHR36507">
    <property type="entry name" value="BLL1555 PROTEIN"/>
    <property type="match status" value="1"/>
</dbReference>
<dbReference type="InterPro" id="IPR028096">
    <property type="entry name" value="EfeO_Cupredoxin"/>
</dbReference>
<feature type="compositionally biased region" description="Acidic residues" evidence="1">
    <location>
        <begin position="1137"/>
        <end position="1154"/>
    </location>
</feature>
<feature type="transmembrane region" description="Helical" evidence="2">
    <location>
        <begin position="2508"/>
        <end position="2531"/>
    </location>
</feature>
<reference evidence="5" key="1">
    <citation type="journal article" date="2014" name="Genome Biol. Evol.">
        <title>Pangenome evidence for extensive interdomain horizontal transfer affecting lineage core and shell genes in uncultured planktonic thaumarchaeota and euryarchaeota.</title>
        <authorList>
            <person name="Deschamps P."/>
            <person name="Zivanovic Y."/>
            <person name="Moreira D."/>
            <person name="Rodriguez-Valera F."/>
            <person name="Lopez-Garcia P."/>
        </authorList>
    </citation>
    <scope>NUCLEOTIDE SEQUENCE</scope>
</reference>
<feature type="region of interest" description="Disordered" evidence="1">
    <location>
        <begin position="1136"/>
        <end position="1157"/>
    </location>
</feature>
<accession>A0A075HUV7</accession>
<keyword evidence="2" id="KW-0472">Membrane</keyword>
<dbReference type="InterPro" id="IPR028974">
    <property type="entry name" value="TSP_type-3_rpt"/>
</dbReference>
<organism evidence="5">
    <name type="scientific">uncultured marine group II/III euryarchaeote KM3_82_B10</name>
    <dbReference type="NCBI Taxonomy" id="1456517"/>
    <lineage>
        <taxon>Archaea</taxon>
        <taxon>Methanobacteriati</taxon>
        <taxon>Methanobacteriota</taxon>
        <taxon>environmental samples</taxon>
    </lineage>
</organism>
<protein>
    <submittedName>
        <fullName evidence="5">Blue (Type1) copper domain-containing protein</fullName>
    </submittedName>
</protein>
<dbReference type="InterPro" id="IPR052721">
    <property type="entry name" value="ET_Amicyanin"/>
</dbReference>
<evidence type="ECO:0000256" key="1">
    <source>
        <dbReference type="SAM" id="MobiDB-lite"/>
    </source>
</evidence>
<keyword evidence="2" id="KW-0812">Transmembrane</keyword>
<feature type="domain" description="EfeO-type cupredoxin-like" evidence="3">
    <location>
        <begin position="331"/>
        <end position="427"/>
    </location>
</feature>
<evidence type="ECO:0000259" key="3">
    <source>
        <dbReference type="Pfam" id="PF13473"/>
    </source>
</evidence>
<dbReference type="InterPro" id="IPR035668">
    <property type="entry name" value="Amicyanin"/>
</dbReference>
<feature type="compositionally biased region" description="Acidic residues" evidence="1">
    <location>
        <begin position="1099"/>
        <end position="1112"/>
    </location>
</feature>
<dbReference type="PANTHER" id="PTHR36507:SF1">
    <property type="entry name" value="BLL1555 PROTEIN"/>
    <property type="match status" value="1"/>
</dbReference>
<proteinExistence type="predicted"/>
<dbReference type="Pfam" id="PF13473">
    <property type="entry name" value="Cupredoxin_1"/>
    <property type="match status" value="1"/>
</dbReference>
<evidence type="ECO:0000256" key="2">
    <source>
        <dbReference type="SAM" id="Phobius"/>
    </source>
</evidence>
<name>A0A075HUV7_9EURY</name>
<evidence type="ECO:0000259" key="4">
    <source>
        <dbReference type="Pfam" id="PF13559"/>
    </source>
</evidence>
<feature type="compositionally biased region" description="Acidic residues" evidence="1">
    <location>
        <begin position="261"/>
        <end position="281"/>
    </location>
</feature>
<feature type="compositionally biased region" description="Basic and acidic residues" evidence="1">
    <location>
        <begin position="1283"/>
        <end position="1295"/>
    </location>
</feature>
<sequence length="2696" mass="300322">MIRKQFSDTLARTRGVLLISRADLTGHFGGRKMDESKVTIGDRKSRNSAIAMVVLMLLSSQMYSLMDFERDDPDESVWGAVPQRTAYQQMNQASGPMAGGSQGQPAAEFSFYEASFTDPSYHDPATIYGQVSDPAALALDPGYGFFLEETRTEDHDNDGIDDLNDLDDDNDGIVDLIERFDGCYGTDPFDHDNDGTLDEFDWDDDNDGILEGPIDYSQGADPRNVSADRYVDPDAVHPWTGTPVGIGYRVDQNPMDHDNDGITDEDTDGIGPDSYDEDDDNDGRIDQFKWPCDFDGDGFQDYFDLDDDNDGVPDLWDEHPWDSTMTSNITSTAALWSSPREWTAGATTHNVNIVSTGYVPANLSIKAGDTVVWSNMDTTDHTVTHDGPTFDSLPIQPGSSWSFTFTTAGTYNYSCMLHPTMTGMVTVAASSGSTTSTYSNFVGGVDYVEREAAWHPRNQTFDMIFDGDLDNDGIPNFIDPDNDNDGTPDSADTDDDNDGLMDMYDVDDDNDGIPDTCYQIDTNGDGQGDYPVPYTRIEVPGVDCEMDYDRDIDDDRYRPIDQDYDLVWDWLDTDMGGTALPDNPLGGPSMNPDDIPFDLDDDGIPNEEDPYMTSTYDEVQNWNCPSLTNPNPVNSHENCVLMRKSYTGNNDWDGDGINNWEDVDDDNDGILDWLDIDEDCDFDDDNDLHLLNGSMFRDDGPNDLDTDIDGDGLPNDTDWDDDNDGISDYYDPDDGNCGIVDSDQTDPFNSWSYSHGDGDPIDGSDDGQIYAADLGYPLYWNLTWMFNPFNINNNFVLDYNGYVNNNGTITNGKVPEMYWYVIMKWSPYNGGNYFDIDLDGDSLVNGIDTDQDGDGLPDWWDQDEGNDGVLDVDDIKMGGTVDDSTCGATLVWAILQNVANDHACGLAYAWLYGYPLQAATQTQQTIYTSPYSTRPDSEFDQGAYNGSNSQGQWTCNKNCFWFDFFGNQDVGPSSAVTYNQIKDNRDLWVAYVGVNNGLFSWNSDGNANMFPDEVADLLNNDVDPDDDCGAPIAGNMNPQCMFNDTADLDDDFDGIYDHWDIDDDNDGIWDYFEVDSNDDWDDDANTEPEGSFFIGTNCEDNDDDGTDTDPDDDGWFQAVWDKGVLGQGLLHPKYYDVDNDNDGVPDGEDPDDDNNGLIDSEQELLCFVGEEQSPWDHDDDGILDWSDDDWDNDGLVNILELATATPWITPWDHDNDGLRDDVDLDDDSDGMLDEDEVMLWPSRFDSESTNPWDHDDFGDGTGISNPSDPNTGPDARDQDDDADNRTDLDWDHLEEGWTSDNCTNGAESSDWDHDNDCILDEDDKIPTRISMTVPEILWLDNRYPAKFNGTVNWLDPVQGVFMPASDLPVQVHIVWSRNGTTAVETVNVLTNQDGDFVVGQFLFPEDIHVGDNTTYQVYAEVTEMFVHDGSTTEPVPVEVRANTTIDYVAWTFFRSDEQPLFVDYKVHYTADWERGIFGNRLSHAPVSFTISGGIFGNSTHPTVFDGYGYGYRADPEGWVSLTFVQSSGSQGVWKQVQWNSTMDNGIGKVPGGYEEIVWDNFSKTHNVIGRYNYTNTSLPIGDYAFVGYSRPDMGAEWPWPFLEGDNTDSFAIRSMHRMYVEAEIITPSIRPIYFWDSTQFTGSTFGAWRALFHAPSLVNAGIDYADVSLGKPYAMLWDGTPEGLTGQAASLRPFLNSNGTHWFISMQNGGDFNVPPCGPVDPLDPDSGVRCEIVPEMFTGEEFRIIGTVWNRTMTAWPHDPMALQVDVDRNGVFAGSQETGFARVPQMVNGEATFDYNWTWYSQYSAGVFGIRADFTNSNYYFTGNQTSVLAPTGAYVNVSVIGTTDFQLNNIPRLYRGQNTTIEARLIDNAYQPVRDAPINFTWSADGTNDLAVTDHNGVFSVNLTIDDQHELGNFTLSYSYPGDPIRQGSSSEVHLWVVSRTLISLQSTTSGAMSSGDIWQFSAQVTDDNRTPNPTVFDSGQALDGCGVNGGEVLIIFEGTDFEDRTHRQIVETTCPSAGSIHHDITLDPQLLRDDPESFLPDGFGPVNVILRFGENLPHEGCEPLEDDMLRTSGAWDPCTQILNSEHFRKVLQFNAQGFYLIGRTNLAVDDQIVYTSEIDQTTGQAIDKPMIVTGQLLDELGANLSHRAIRIEYQMLNMEMGSQVCIPGATDNDGFFEIICPMTGVEAGQAMVTISYDPYESLDNWRYKPTNITKIFPVFSNSTMLVQEVGPFRTDVDTYTFANGSVFPVLYLKESFHVGALLTQTNGNPIGGKCLNIYLDPQTNTRPVATATTMDGTGEIEWFSGDPEDNPSRRGVEPNGEQLEGFRTVRVAYEPDKELPGGCRAETTPVVNGSHMDIEVLVRSRVDILLKDHWASSVGYQPGDPIDGAVTILRDRLDLSVEGETVIFTFQYWNGTGWVTGFPPVYAVTNEQGTANFSWPGEGYSGENVPGEIDCEALGPCVVDGRWRVLVHFQESPFYVEEFLNSTPIIKLGDELVKQQTSFFTARVTVVLLVALSFALMIGAIMYRNYAERRRIEIIRGILTDSLMSLKASNDYIQTIFNCYKDLVRFFRSRGAMKKVYETTREFEDAINSMLGGVAPPEDLDEFFSIFEEARYSDHEIGADQRDRAISTLQSIVNHLTTALGDSMLNRSYSDESDIYGTVTKAGEFVDSEGETRIAGLDEDNPNDGFRI</sequence>
<dbReference type="SUPFAM" id="SSF49503">
    <property type="entry name" value="Cupredoxins"/>
    <property type="match status" value="1"/>
</dbReference>
<feature type="region of interest" description="Disordered" evidence="1">
    <location>
        <begin position="472"/>
        <end position="498"/>
    </location>
</feature>
<dbReference type="Gene3D" id="2.60.40.420">
    <property type="entry name" value="Cupredoxins - blue copper proteins"/>
    <property type="match status" value="1"/>
</dbReference>
<dbReference type="EMBL" id="KF901104">
    <property type="protein sequence ID" value="AIF18212.1"/>
    <property type="molecule type" value="Genomic_DNA"/>
</dbReference>
<dbReference type="GO" id="GO:0005509">
    <property type="term" value="F:calcium ion binding"/>
    <property type="evidence" value="ECO:0007669"/>
    <property type="project" value="InterPro"/>
</dbReference>
<dbReference type="PROSITE" id="PS00018">
    <property type="entry name" value="EF_HAND_1"/>
    <property type="match status" value="2"/>
</dbReference>
<feature type="domain" description="Protein-glutamine gamma-glutamyltransferase-like C-terminal" evidence="4">
    <location>
        <begin position="2567"/>
        <end position="2636"/>
    </location>
</feature>